<keyword evidence="9" id="KW-0408">Iron</keyword>
<evidence type="ECO:0000256" key="9">
    <source>
        <dbReference type="ARBA" id="ARBA00023004"/>
    </source>
</evidence>
<keyword evidence="5 11" id="KW-0812">Transmembrane</keyword>
<dbReference type="SMART" id="SM00665">
    <property type="entry name" value="B561"/>
    <property type="match status" value="1"/>
</dbReference>
<evidence type="ECO:0000256" key="3">
    <source>
        <dbReference type="ARBA" id="ARBA00022448"/>
    </source>
</evidence>
<keyword evidence="7" id="KW-0249">Electron transport</keyword>
<dbReference type="PANTHER" id="PTHR15422">
    <property type="entry name" value="OS05G0565100 PROTEIN"/>
    <property type="match status" value="1"/>
</dbReference>
<feature type="transmembrane region" description="Helical" evidence="11">
    <location>
        <begin position="188"/>
        <end position="206"/>
    </location>
</feature>
<proteinExistence type="predicted"/>
<evidence type="ECO:0000256" key="8">
    <source>
        <dbReference type="ARBA" id="ARBA00022989"/>
    </source>
</evidence>
<dbReference type="InterPro" id="IPR006593">
    <property type="entry name" value="Cyt_b561/ferric_Rdtase_TM"/>
</dbReference>
<keyword evidence="10 11" id="KW-0472">Membrane</keyword>
<dbReference type="EMBL" id="JAVHNQ010000005">
    <property type="protein sequence ID" value="KAK6346982.1"/>
    <property type="molecule type" value="Genomic_DNA"/>
</dbReference>
<protein>
    <recommendedName>
        <fullName evidence="12">Cytochrome b561 domain-containing protein</fullName>
    </recommendedName>
</protein>
<organism evidence="13 14">
    <name type="scientific">Orbilia brochopaga</name>
    <dbReference type="NCBI Taxonomy" id="3140254"/>
    <lineage>
        <taxon>Eukaryota</taxon>
        <taxon>Fungi</taxon>
        <taxon>Dikarya</taxon>
        <taxon>Ascomycota</taxon>
        <taxon>Pezizomycotina</taxon>
        <taxon>Orbiliomycetes</taxon>
        <taxon>Orbiliales</taxon>
        <taxon>Orbiliaceae</taxon>
        <taxon>Orbilia</taxon>
    </lineage>
</organism>
<evidence type="ECO:0000256" key="7">
    <source>
        <dbReference type="ARBA" id="ARBA00022982"/>
    </source>
</evidence>
<comment type="cofactor">
    <cofactor evidence="1">
        <name>heme b</name>
        <dbReference type="ChEBI" id="CHEBI:60344"/>
    </cofactor>
</comment>
<evidence type="ECO:0000256" key="2">
    <source>
        <dbReference type="ARBA" id="ARBA00004141"/>
    </source>
</evidence>
<dbReference type="GO" id="GO:0016020">
    <property type="term" value="C:membrane"/>
    <property type="evidence" value="ECO:0007669"/>
    <property type="project" value="UniProtKB-SubCell"/>
</dbReference>
<feature type="transmembrane region" description="Helical" evidence="11">
    <location>
        <begin position="107"/>
        <end position="130"/>
    </location>
</feature>
<keyword evidence="4" id="KW-0349">Heme</keyword>
<keyword evidence="8 11" id="KW-1133">Transmembrane helix</keyword>
<feature type="domain" description="Cytochrome b561" evidence="12">
    <location>
        <begin position="44"/>
        <end position="239"/>
    </location>
</feature>
<evidence type="ECO:0000259" key="12">
    <source>
        <dbReference type="PROSITE" id="PS50939"/>
    </source>
</evidence>
<dbReference type="PANTHER" id="PTHR15422:SF45">
    <property type="entry name" value="CYTOCHROME B561 DOMAIN-CONTAINING PROTEIN"/>
    <property type="match status" value="1"/>
</dbReference>
<accession>A0AAV9UUE0</accession>
<dbReference type="Pfam" id="PF03188">
    <property type="entry name" value="Cytochrom_B561"/>
    <property type="match status" value="1"/>
</dbReference>
<comment type="caution">
    <text evidence="13">The sequence shown here is derived from an EMBL/GenBank/DDBJ whole genome shotgun (WGS) entry which is preliminary data.</text>
</comment>
<evidence type="ECO:0000256" key="10">
    <source>
        <dbReference type="ARBA" id="ARBA00023136"/>
    </source>
</evidence>
<feature type="transmembrane region" description="Helical" evidence="11">
    <location>
        <begin position="150"/>
        <end position="168"/>
    </location>
</feature>
<feature type="transmembrane region" description="Helical" evidence="11">
    <location>
        <begin position="42"/>
        <end position="63"/>
    </location>
</feature>
<dbReference type="PROSITE" id="PS50939">
    <property type="entry name" value="CYTOCHROME_B561"/>
    <property type="match status" value="1"/>
</dbReference>
<gene>
    <name evidence="13" type="ORF">TWF696_007075</name>
</gene>
<evidence type="ECO:0000256" key="4">
    <source>
        <dbReference type="ARBA" id="ARBA00022617"/>
    </source>
</evidence>
<sequence length="246" mass="26957">MSETHATQENSQDAIPTLEETAPLIGSPGAIRQHEDAPFWRNLFMGTGSLAQLGLLVLTAVIWTSVLSLKITLFSLHPILNSVAVVSLVEAVLLLQPTNTPYQKRTGAIIHSILIVISIVAFVGALTAIVLNKIRIKHTHFDSPHSILGLATYIAVVIQATVGLAQFYTPGVFGSIERAKSIYKYHRIAGYIIHLLLFATLLAATKTDFALGPLRLKTWKIALGIFFIVVGVFPRVRKEKLGFKRQ</sequence>
<keyword evidence="14" id="KW-1185">Reference proteome</keyword>
<name>A0AAV9UUE0_9PEZI</name>
<dbReference type="GO" id="GO:0046872">
    <property type="term" value="F:metal ion binding"/>
    <property type="evidence" value="ECO:0007669"/>
    <property type="project" value="UniProtKB-KW"/>
</dbReference>
<evidence type="ECO:0000256" key="5">
    <source>
        <dbReference type="ARBA" id="ARBA00022692"/>
    </source>
</evidence>
<dbReference type="GO" id="GO:0140575">
    <property type="term" value="F:transmembrane monodehydroascorbate reductase activity"/>
    <property type="evidence" value="ECO:0007669"/>
    <property type="project" value="InterPro"/>
</dbReference>
<evidence type="ECO:0000313" key="14">
    <source>
        <dbReference type="Proteomes" id="UP001375240"/>
    </source>
</evidence>
<feature type="transmembrane region" description="Helical" evidence="11">
    <location>
        <begin position="218"/>
        <end position="236"/>
    </location>
</feature>
<dbReference type="InterPro" id="IPR045150">
    <property type="entry name" value="CYB561D1/2"/>
</dbReference>
<reference evidence="13 14" key="1">
    <citation type="submission" date="2019-10" db="EMBL/GenBank/DDBJ databases">
        <authorList>
            <person name="Palmer J.M."/>
        </authorList>
    </citation>
    <scope>NUCLEOTIDE SEQUENCE [LARGE SCALE GENOMIC DNA]</scope>
    <source>
        <strain evidence="13 14">TWF696</strain>
    </source>
</reference>
<comment type="subcellular location">
    <subcellularLocation>
        <location evidence="2">Membrane</location>
        <topology evidence="2">Multi-pass membrane protein</topology>
    </subcellularLocation>
</comment>
<evidence type="ECO:0000256" key="11">
    <source>
        <dbReference type="SAM" id="Phobius"/>
    </source>
</evidence>
<dbReference type="Proteomes" id="UP001375240">
    <property type="component" value="Unassembled WGS sequence"/>
</dbReference>
<dbReference type="CDD" id="cd08761">
    <property type="entry name" value="Cyt_b561_CYB561D2_like"/>
    <property type="match status" value="1"/>
</dbReference>
<keyword evidence="3" id="KW-0813">Transport</keyword>
<evidence type="ECO:0000256" key="1">
    <source>
        <dbReference type="ARBA" id="ARBA00001970"/>
    </source>
</evidence>
<evidence type="ECO:0000313" key="13">
    <source>
        <dbReference type="EMBL" id="KAK6346982.1"/>
    </source>
</evidence>
<dbReference type="Gene3D" id="1.20.120.1770">
    <property type="match status" value="1"/>
</dbReference>
<feature type="transmembrane region" description="Helical" evidence="11">
    <location>
        <begin position="75"/>
        <end position="95"/>
    </location>
</feature>
<evidence type="ECO:0000256" key="6">
    <source>
        <dbReference type="ARBA" id="ARBA00022723"/>
    </source>
</evidence>
<keyword evidence="6" id="KW-0479">Metal-binding</keyword>
<dbReference type="AlphaFoldDB" id="A0AAV9UUE0"/>